<name>A0A507CGZ3_9FUNG</name>
<feature type="compositionally biased region" description="Polar residues" evidence="1">
    <location>
        <begin position="835"/>
        <end position="855"/>
    </location>
</feature>
<sequence length="872" mass="99624">MSSQAIRSSSTMLTCFIIILVLLQQALPTSAEITDVEYSRYAESLREYRYGITNHKKRQLEDKLANLYSMWKNPNDHYGSGITSVTELWIQNIIPEGTPFTVADARYRLKKESPARNEFVWEGLRTLNDFAYVGVDDVHREELEDLRVFATTAEDYLKAQLRWQFLQSDDVSGLLDMSSEVARIFQALESVHRPYVSSFTQVELIKMNWLHWCVDELNIGGKLARLTEMDKDTPQKGKWVEALAFSQLAAGRIALIQSALEKFNSQLQQNDHSSIAVAQLINDMDVLGKAFAYYAEKYRSLTWRHVLGKPTRRFFGKKDSALATAPLQYEHEAAIKADPRKVEGIPDYVISLFLLLPTPENVPPEYLELATRYHRLVVDQAYQLFSTDDEQNKISGDAAILRQKYEIAASAESVDPIDDSIWHKRWKDAKLLRRTYANAVDVRYRSYAESLREKRYSMTPMKCSQLEKELRAFYDKWINSNEPSSITSITGLLVDRIIPKGYPFMEKHVREPTDDMSLAHNEFVWECLLAVAISSYVFVHEFRDEVQGLDELASAYRERLKAQIRRALGGSKDLFSPSDIYVFNMFDVNDKVARVNKALESGAIRRVSSVTQAVLIDSCWSTWCIGNTADFFSRRGRHDYSTDLVKTLPFLQLAAGRMKLMELSLSAFLEQRKQLPQNERSQHEIRKLEETVAFIRRRRIKYQRVIGKRVREWSNKWRGLLGDDVGPHFEKIEFALEESLRTGCAQNIGLPADVMVVLEQLPIPKKVPLAYLKLAAWFNEVKYLMSGKHSSLQLHEIYKEAASVASSSGGAGPSSNPVMNEHIGVNSVAAHDHGSSSSHFQGLSQDTSRTMTEHGQASPRRKRQATSSWLHN</sequence>
<feature type="region of interest" description="Disordered" evidence="1">
    <location>
        <begin position="829"/>
        <end position="872"/>
    </location>
</feature>
<feature type="chain" id="PRO_5021220504" evidence="2">
    <location>
        <begin position="32"/>
        <end position="872"/>
    </location>
</feature>
<gene>
    <name evidence="3" type="ORF">SeLEV6574_g07758</name>
</gene>
<dbReference type="VEuPathDB" id="FungiDB:SeMB42_g05255"/>
<keyword evidence="2" id="KW-0732">Signal</keyword>
<evidence type="ECO:0000256" key="2">
    <source>
        <dbReference type="SAM" id="SignalP"/>
    </source>
</evidence>
<proteinExistence type="predicted"/>
<evidence type="ECO:0000256" key="1">
    <source>
        <dbReference type="SAM" id="MobiDB-lite"/>
    </source>
</evidence>
<organism evidence="3 4">
    <name type="scientific">Synchytrium endobioticum</name>
    <dbReference type="NCBI Taxonomy" id="286115"/>
    <lineage>
        <taxon>Eukaryota</taxon>
        <taxon>Fungi</taxon>
        <taxon>Fungi incertae sedis</taxon>
        <taxon>Chytridiomycota</taxon>
        <taxon>Chytridiomycota incertae sedis</taxon>
        <taxon>Chytridiomycetes</taxon>
        <taxon>Synchytriales</taxon>
        <taxon>Synchytriaceae</taxon>
        <taxon>Synchytrium</taxon>
    </lineage>
</organism>
<evidence type="ECO:0000313" key="4">
    <source>
        <dbReference type="Proteomes" id="UP000320475"/>
    </source>
</evidence>
<protein>
    <submittedName>
        <fullName evidence="3">Uncharacterized protein</fullName>
    </submittedName>
</protein>
<comment type="caution">
    <text evidence="3">The sequence shown here is derived from an EMBL/GenBank/DDBJ whole genome shotgun (WGS) entry which is preliminary data.</text>
</comment>
<dbReference type="EMBL" id="QEAM01000606">
    <property type="protein sequence ID" value="TPX38509.1"/>
    <property type="molecule type" value="Genomic_DNA"/>
</dbReference>
<evidence type="ECO:0000313" key="3">
    <source>
        <dbReference type="EMBL" id="TPX38509.1"/>
    </source>
</evidence>
<feature type="signal peptide" evidence="2">
    <location>
        <begin position="1"/>
        <end position="31"/>
    </location>
</feature>
<accession>A0A507CGZ3</accession>
<dbReference type="Proteomes" id="UP000320475">
    <property type="component" value="Unassembled WGS sequence"/>
</dbReference>
<reference evidence="3 4" key="1">
    <citation type="journal article" date="2019" name="Sci. Rep.">
        <title>Comparative genomics of chytrid fungi reveal insights into the obligate biotrophic and pathogenic lifestyle of Synchytrium endobioticum.</title>
        <authorList>
            <person name="van de Vossenberg B.T.L.H."/>
            <person name="Warris S."/>
            <person name="Nguyen H.D.T."/>
            <person name="van Gent-Pelzer M.P.E."/>
            <person name="Joly D.L."/>
            <person name="van de Geest H.C."/>
            <person name="Bonants P.J.M."/>
            <person name="Smith D.S."/>
            <person name="Levesque C.A."/>
            <person name="van der Lee T.A.J."/>
        </authorList>
    </citation>
    <scope>NUCLEOTIDE SEQUENCE [LARGE SCALE GENOMIC DNA]</scope>
    <source>
        <strain evidence="3 4">LEV6574</strain>
    </source>
</reference>
<dbReference type="AlphaFoldDB" id="A0A507CGZ3"/>